<gene>
    <name evidence="8" type="ORF">COCSUDRAFT_55660</name>
</gene>
<dbReference type="RefSeq" id="XP_005652215.1">
    <property type="nucleotide sequence ID" value="XM_005652158.1"/>
</dbReference>
<feature type="compositionally biased region" description="Polar residues" evidence="6">
    <location>
        <begin position="775"/>
        <end position="790"/>
    </location>
</feature>
<keyword evidence="4" id="KW-0805">Transcription regulation</keyword>
<evidence type="ECO:0000256" key="2">
    <source>
        <dbReference type="ARBA" id="ARBA00023002"/>
    </source>
</evidence>
<evidence type="ECO:0000256" key="5">
    <source>
        <dbReference type="ARBA" id="ARBA00023163"/>
    </source>
</evidence>
<dbReference type="SUPFAM" id="SSF51197">
    <property type="entry name" value="Clavaminate synthase-like"/>
    <property type="match status" value="1"/>
</dbReference>
<protein>
    <recommendedName>
        <fullName evidence="7">JmjC domain-containing protein</fullName>
    </recommendedName>
</protein>
<feature type="compositionally biased region" description="Acidic residues" evidence="6">
    <location>
        <begin position="901"/>
        <end position="915"/>
    </location>
</feature>
<evidence type="ECO:0000256" key="1">
    <source>
        <dbReference type="ARBA" id="ARBA00022723"/>
    </source>
</evidence>
<evidence type="ECO:0000256" key="3">
    <source>
        <dbReference type="ARBA" id="ARBA00023004"/>
    </source>
</evidence>
<feature type="compositionally biased region" description="Low complexity" evidence="6">
    <location>
        <begin position="742"/>
        <end position="763"/>
    </location>
</feature>
<dbReference type="KEGG" id="csl:COCSUDRAFT_55660"/>
<keyword evidence="3" id="KW-0408">Iron</keyword>
<comment type="caution">
    <text evidence="8">The sequence shown here is derived from an EMBL/GenBank/DDBJ whole genome shotgun (WGS) entry which is preliminary data.</text>
</comment>
<evidence type="ECO:0000259" key="7">
    <source>
        <dbReference type="PROSITE" id="PS51184"/>
    </source>
</evidence>
<dbReference type="InterPro" id="IPR003347">
    <property type="entry name" value="JmjC_dom"/>
</dbReference>
<dbReference type="Gene3D" id="2.60.120.650">
    <property type="entry name" value="Cupin"/>
    <property type="match status" value="1"/>
</dbReference>
<reference evidence="8 9" key="1">
    <citation type="journal article" date="2012" name="Genome Biol.">
        <title>The genome of the polar eukaryotic microalga coccomyxa subellipsoidea reveals traits of cold adaptation.</title>
        <authorList>
            <person name="Blanc G."/>
            <person name="Agarkova I."/>
            <person name="Grimwood J."/>
            <person name="Kuo A."/>
            <person name="Brueggeman A."/>
            <person name="Dunigan D."/>
            <person name="Gurnon J."/>
            <person name="Ladunga I."/>
            <person name="Lindquist E."/>
            <person name="Lucas S."/>
            <person name="Pangilinan J."/>
            <person name="Proschold T."/>
            <person name="Salamov A."/>
            <person name="Schmutz J."/>
            <person name="Weeks D."/>
            <person name="Yamada T."/>
            <person name="Claverie J.M."/>
            <person name="Grigoriev I."/>
            <person name="Van Etten J."/>
            <person name="Lomsadze A."/>
            <person name="Borodovsky M."/>
        </authorList>
    </citation>
    <scope>NUCLEOTIDE SEQUENCE [LARGE SCALE GENOMIC DNA]</scope>
    <source>
        <strain evidence="8 9">C-169</strain>
    </source>
</reference>
<feature type="region of interest" description="Disordered" evidence="6">
    <location>
        <begin position="569"/>
        <end position="680"/>
    </location>
</feature>
<keyword evidence="9" id="KW-1185">Reference proteome</keyword>
<dbReference type="Proteomes" id="UP000007264">
    <property type="component" value="Unassembled WGS sequence"/>
</dbReference>
<dbReference type="InterPro" id="IPR050690">
    <property type="entry name" value="JHDM1_Histone_Demethylase"/>
</dbReference>
<dbReference type="AlphaFoldDB" id="I0ZAK2"/>
<feature type="region of interest" description="Disordered" evidence="6">
    <location>
        <begin position="358"/>
        <end position="543"/>
    </location>
</feature>
<dbReference type="PROSITE" id="PS51184">
    <property type="entry name" value="JMJC"/>
    <property type="match status" value="1"/>
</dbReference>
<evidence type="ECO:0000313" key="8">
    <source>
        <dbReference type="EMBL" id="EIE27671.1"/>
    </source>
</evidence>
<feature type="compositionally biased region" description="Low complexity" evidence="6">
    <location>
        <begin position="494"/>
        <end position="508"/>
    </location>
</feature>
<dbReference type="GO" id="GO:0016491">
    <property type="term" value="F:oxidoreductase activity"/>
    <property type="evidence" value="ECO:0007669"/>
    <property type="project" value="UniProtKB-KW"/>
</dbReference>
<dbReference type="PANTHER" id="PTHR23123">
    <property type="entry name" value="PHD/F-BOX CONTAINING PROTEIN"/>
    <property type="match status" value="1"/>
</dbReference>
<feature type="region of interest" description="Disordered" evidence="6">
    <location>
        <begin position="861"/>
        <end position="957"/>
    </location>
</feature>
<evidence type="ECO:0000256" key="4">
    <source>
        <dbReference type="ARBA" id="ARBA00023015"/>
    </source>
</evidence>
<dbReference type="GO" id="GO:0046872">
    <property type="term" value="F:metal ion binding"/>
    <property type="evidence" value="ECO:0007669"/>
    <property type="project" value="UniProtKB-KW"/>
</dbReference>
<sequence length="957" mass="101869">MVLPPAAGLTVPEVAKVVGYDKEVATFNVGSQGEGPKWNLLQWLQYWCTRQGSQERKICERRNSVTSLDDEADSRDAKRREWEAKARNIKVGAWVQRGISAESRRRLFQASFPVSGTSLEDAVLSPRAVRESDLVQRFWPPHATEEVQQQRPHIALQLSVAPSGSFRNFRLGPGGASTWVHVISGKKVFALLPPSRDNLAAYVSWFGAARQAGVFLPEHAQGCVKVEVPAGATFFIPGGWMFAEAMPSDCVAVGGQFLHAGAMTTQLQVGLIEEHLALRRQHRFPQNYQVLWYTAAHYARRLVELCPLGPEEVRERAAQKSGVRRAADEAAVAEQATKAAASRAMSADRKARQHIAALARPAEKEQQPVPSGRRKPTADAGGSRRAARQAQKDVAPQKRQRRVTQKVQEAMDDPDLDFGTAPESGDEDAPPVRTRRRQSGRLQDDSGLGSDDTSEEAMEEEESSDEELRAMANIRRRRQRQIAPAAGPKVRLRTGAGPATAAQQATPPKLRLKYSASGAAAAQPTPAERAGRGRARWQLEDDSDDDVAAVEAVAQLARQPARATSLKLKLKFGEGGNSIPQVDGADDSDGDEALHAEPPRAETTDLQAAADESAHQTVHADASAAAVGTQDTAPLDAHCSDVKNEAPEAGGVDEPAEDAAAAPSLQQGADSAPEGLLKEEAKAAKLQLQASDKAEGHPDVQAVGAELQAGGIGVEPKETAAAGQASQVLDLILTEGPAAVEAPSAPEAAAGSGPLPAAAAPSADAEKLPAEQPQGADNASLPQMTATGQNGHADHGNEAKQRAPRPLSAEEKAGVPALVHALRRWLRELGGHPFSQMEDPERMLDELEVCLAAMGMPVASVAPPVDFDDLPSVKLPGSSLAPAQDLPEDSAGEGTGLQGASEDEPLEEDPQEELGDSTLEAQARGSKRQKGPSLGGRGGVRKKPSVRDRLTKKLRIR</sequence>
<keyword evidence="1" id="KW-0479">Metal-binding</keyword>
<dbReference type="EMBL" id="AGSI01000001">
    <property type="protein sequence ID" value="EIE27671.1"/>
    <property type="molecule type" value="Genomic_DNA"/>
</dbReference>
<evidence type="ECO:0000313" key="9">
    <source>
        <dbReference type="Proteomes" id="UP000007264"/>
    </source>
</evidence>
<keyword evidence="5" id="KW-0804">Transcription</keyword>
<dbReference type="eggNOG" id="KOG1633">
    <property type="taxonomic scope" value="Eukaryota"/>
</dbReference>
<keyword evidence="2" id="KW-0560">Oxidoreductase</keyword>
<dbReference type="STRING" id="574566.I0ZAK2"/>
<feature type="compositionally biased region" description="Low complexity" evidence="6">
    <location>
        <begin position="515"/>
        <end position="528"/>
    </location>
</feature>
<feature type="domain" description="JmjC" evidence="7">
    <location>
        <begin position="114"/>
        <end position="274"/>
    </location>
</feature>
<feature type="region of interest" description="Disordered" evidence="6">
    <location>
        <begin position="742"/>
        <end position="814"/>
    </location>
</feature>
<feature type="compositionally biased region" description="Basic and acidic residues" evidence="6">
    <location>
        <begin position="792"/>
        <end position="801"/>
    </location>
</feature>
<organism evidence="8 9">
    <name type="scientific">Coccomyxa subellipsoidea (strain C-169)</name>
    <name type="common">Green microalga</name>
    <dbReference type="NCBI Taxonomy" id="574566"/>
    <lineage>
        <taxon>Eukaryota</taxon>
        <taxon>Viridiplantae</taxon>
        <taxon>Chlorophyta</taxon>
        <taxon>core chlorophytes</taxon>
        <taxon>Trebouxiophyceae</taxon>
        <taxon>Trebouxiophyceae incertae sedis</taxon>
        <taxon>Coccomyxaceae</taxon>
        <taxon>Coccomyxa</taxon>
        <taxon>Coccomyxa subellipsoidea</taxon>
    </lineage>
</organism>
<proteinExistence type="predicted"/>
<accession>I0ZAK2</accession>
<feature type="compositionally biased region" description="Basic and acidic residues" evidence="6">
    <location>
        <begin position="592"/>
        <end position="603"/>
    </location>
</feature>
<dbReference type="OrthoDB" id="5876800at2759"/>
<dbReference type="GeneID" id="17045686"/>
<feature type="compositionally biased region" description="Acidic residues" evidence="6">
    <location>
        <begin position="452"/>
        <end position="465"/>
    </location>
</feature>
<name>I0ZAK2_COCSC</name>
<evidence type="ECO:0000256" key="6">
    <source>
        <dbReference type="SAM" id="MobiDB-lite"/>
    </source>
</evidence>